<dbReference type="GO" id="GO:0051920">
    <property type="term" value="F:peroxiredoxin activity"/>
    <property type="evidence" value="ECO:0007669"/>
    <property type="project" value="InterPro"/>
</dbReference>
<dbReference type="Pfam" id="PF02627">
    <property type="entry name" value="CMD"/>
    <property type="match status" value="1"/>
</dbReference>
<dbReference type="InterPro" id="IPR004675">
    <property type="entry name" value="AhpD_core"/>
</dbReference>
<evidence type="ECO:0000259" key="1">
    <source>
        <dbReference type="Pfam" id="PF02627"/>
    </source>
</evidence>
<protein>
    <submittedName>
        <fullName evidence="2">Carboxymuconolactone decarboxylase family protein</fullName>
    </submittedName>
</protein>
<dbReference type="Proteomes" id="UP001378188">
    <property type="component" value="Unassembled WGS sequence"/>
</dbReference>
<evidence type="ECO:0000313" key="3">
    <source>
        <dbReference type="Proteomes" id="UP001378188"/>
    </source>
</evidence>
<dbReference type="PANTHER" id="PTHR35446:SF2">
    <property type="entry name" value="CARBOXYMUCONOLACTONE DECARBOXYLASE-LIKE DOMAIN-CONTAINING PROTEIN"/>
    <property type="match status" value="1"/>
</dbReference>
<dbReference type="SUPFAM" id="SSF69118">
    <property type="entry name" value="AhpD-like"/>
    <property type="match status" value="1"/>
</dbReference>
<organism evidence="2 3">
    <name type="scientific">Microbaculum marinum</name>
    <dbReference type="NCBI Taxonomy" id="1764581"/>
    <lineage>
        <taxon>Bacteria</taxon>
        <taxon>Pseudomonadati</taxon>
        <taxon>Pseudomonadota</taxon>
        <taxon>Alphaproteobacteria</taxon>
        <taxon>Hyphomicrobiales</taxon>
        <taxon>Tepidamorphaceae</taxon>
        <taxon>Microbaculum</taxon>
    </lineage>
</organism>
<dbReference type="EMBL" id="JAZHOF010000001">
    <property type="protein sequence ID" value="MEJ8569888.1"/>
    <property type="molecule type" value="Genomic_DNA"/>
</dbReference>
<evidence type="ECO:0000313" key="2">
    <source>
        <dbReference type="EMBL" id="MEJ8569888.1"/>
    </source>
</evidence>
<dbReference type="InterPro" id="IPR003779">
    <property type="entry name" value="CMD-like"/>
</dbReference>
<keyword evidence="3" id="KW-1185">Reference proteome</keyword>
<sequence length="133" mass="14829">MPIVPILSDEDAPAASREVFEDIRRTRKTDFVNNFWRALAHDPALLRRTWESVKEVMAPGALDPLVKEMIYVAVSATNNCEYCICSHTAAARAKGMTDQMLMELLAVVGMANETNRLVNGLQVPVDEAFKPHD</sequence>
<name>A0AAW9RHX2_9HYPH</name>
<reference evidence="2 3" key="1">
    <citation type="submission" date="2024-02" db="EMBL/GenBank/DDBJ databases">
        <title>Genome analysis and characterization of Microbaculum marinisediminis sp. nov., isolated from marine sediment.</title>
        <authorList>
            <person name="Du Z.-J."/>
            <person name="Ye Y.-Q."/>
            <person name="Zhang Z.-R."/>
            <person name="Yuan S.-M."/>
            <person name="Zhang X.-Y."/>
        </authorList>
    </citation>
    <scope>NUCLEOTIDE SEQUENCE [LARGE SCALE GENOMIC DNA]</scope>
    <source>
        <strain evidence="2 3">SDUM1044001</strain>
    </source>
</reference>
<dbReference type="NCBIfam" id="TIGR00778">
    <property type="entry name" value="ahpD_dom"/>
    <property type="match status" value="1"/>
</dbReference>
<dbReference type="InterPro" id="IPR029032">
    <property type="entry name" value="AhpD-like"/>
</dbReference>
<dbReference type="PANTHER" id="PTHR35446">
    <property type="entry name" value="SI:CH211-175M2.5"/>
    <property type="match status" value="1"/>
</dbReference>
<gene>
    <name evidence="2" type="ORF">V3328_00270</name>
</gene>
<comment type="caution">
    <text evidence="2">The sequence shown here is derived from an EMBL/GenBank/DDBJ whole genome shotgun (WGS) entry which is preliminary data.</text>
</comment>
<dbReference type="Gene3D" id="1.20.1290.10">
    <property type="entry name" value="AhpD-like"/>
    <property type="match status" value="1"/>
</dbReference>
<dbReference type="AlphaFoldDB" id="A0AAW9RHX2"/>
<proteinExistence type="predicted"/>
<feature type="domain" description="Carboxymuconolactone decarboxylase-like" evidence="1">
    <location>
        <begin position="43"/>
        <end position="123"/>
    </location>
</feature>
<accession>A0AAW9RHX2</accession>
<dbReference type="RefSeq" id="WP_340327632.1">
    <property type="nucleotide sequence ID" value="NZ_JAZHOF010000001.1"/>
</dbReference>